<keyword evidence="2" id="KW-1185">Reference proteome</keyword>
<sequence>MNKNIGLRELSDEQMAEVEGGTFGLGFFFSWLNPRPTHCAPKPPTCTPQPPVCPPQPPVCPPPPVCTPRPPCGGVIN</sequence>
<gene>
    <name evidence="1" type="ORF">EHF33_12165</name>
</gene>
<dbReference type="KEGG" id="dph:EHF33_12165"/>
<reference evidence="1 2" key="1">
    <citation type="submission" date="2018-11" db="EMBL/GenBank/DDBJ databases">
        <title>Deinococcus shelandsis sp. nov., isolated from South Shetland Islands soil of Antarctica.</title>
        <authorList>
            <person name="Tian J."/>
        </authorList>
    </citation>
    <scope>NUCLEOTIDE SEQUENCE [LARGE SCALE GENOMIC DNA]</scope>
    <source>
        <strain evidence="1 2">S14-83T</strain>
    </source>
</reference>
<evidence type="ECO:0000313" key="2">
    <source>
        <dbReference type="Proteomes" id="UP000276417"/>
    </source>
</evidence>
<proteinExistence type="predicted"/>
<evidence type="ECO:0000313" key="1">
    <source>
        <dbReference type="EMBL" id="AZI43407.1"/>
    </source>
</evidence>
<name>A0A3G8YGU1_9DEIO</name>
<protein>
    <submittedName>
        <fullName evidence="1">Uncharacterized protein</fullName>
    </submittedName>
</protein>
<dbReference type="AlphaFoldDB" id="A0A3G8YGU1"/>
<dbReference type="Proteomes" id="UP000276417">
    <property type="component" value="Chromosome 1"/>
</dbReference>
<organism evidence="1 2">
    <name type="scientific">Deinococcus psychrotolerans</name>
    <dbReference type="NCBI Taxonomy" id="2489213"/>
    <lineage>
        <taxon>Bacteria</taxon>
        <taxon>Thermotogati</taxon>
        <taxon>Deinococcota</taxon>
        <taxon>Deinococci</taxon>
        <taxon>Deinococcales</taxon>
        <taxon>Deinococcaceae</taxon>
        <taxon>Deinococcus</taxon>
    </lineage>
</organism>
<accession>A0A3G8YGU1</accession>
<dbReference type="EMBL" id="CP034183">
    <property type="protein sequence ID" value="AZI43407.1"/>
    <property type="molecule type" value="Genomic_DNA"/>
</dbReference>